<evidence type="ECO:0000313" key="3">
    <source>
        <dbReference type="Proteomes" id="UP000179642"/>
    </source>
</evidence>
<keyword evidence="3" id="KW-1185">Reference proteome</keyword>
<feature type="transmembrane region" description="Helical" evidence="1">
    <location>
        <begin position="61"/>
        <end position="79"/>
    </location>
</feature>
<feature type="transmembrane region" description="Helical" evidence="1">
    <location>
        <begin position="144"/>
        <end position="161"/>
    </location>
</feature>
<comment type="caution">
    <text evidence="2">The sequence shown here is derived from an EMBL/GenBank/DDBJ whole genome shotgun (WGS) entry which is preliminary data.</text>
</comment>
<evidence type="ECO:0000256" key="1">
    <source>
        <dbReference type="SAM" id="Phobius"/>
    </source>
</evidence>
<feature type="transmembrane region" description="Helical" evidence="1">
    <location>
        <begin position="201"/>
        <end position="220"/>
    </location>
</feature>
<keyword evidence="1" id="KW-0812">Transmembrane</keyword>
<proteinExistence type="predicted"/>
<dbReference type="EMBL" id="MLYO01000052">
    <property type="protein sequence ID" value="OIJ99082.1"/>
    <property type="molecule type" value="Genomic_DNA"/>
</dbReference>
<name>A0A1S2PZX4_9ACTN</name>
<feature type="transmembrane region" description="Helical" evidence="1">
    <location>
        <begin position="168"/>
        <end position="189"/>
    </location>
</feature>
<dbReference type="AlphaFoldDB" id="A0A1S2PZX4"/>
<keyword evidence="1" id="KW-1133">Transmembrane helix</keyword>
<organism evidence="2 3">
    <name type="scientific">Streptomyces monashensis</name>
    <dbReference type="NCBI Taxonomy" id="1678012"/>
    <lineage>
        <taxon>Bacteria</taxon>
        <taxon>Bacillati</taxon>
        <taxon>Actinomycetota</taxon>
        <taxon>Actinomycetes</taxon>
        <taxon>Kitasatosporales</taxon>
        <taxon>Streptomycetaceae</taxon>
        <taxon>Streptomyces</taxon>
    </lineage>
</organism>
<accession>A0A1S2PZX4</accession>
<reference evidence="2 3" key="1">
    <citation type="submission" date="2016-10" db="EMBL/GenBank/DDBJ databases">
        <title>Genome sequence of Streptomyces sp. MUSC 1.</title>
        <authorList>
            <person name="Lee L.-H."/>
            <person name="Ser H.-L."/>
            <person name="Law J.W.-F."/>
        </authorList>
    </citation>
    <scope>NUCLEOTIDE SEQUENCE [LARGE SCALE GENOMIC DNA]</scope>
    <source>
        <strain evidence="2 3">MUSC 1</strain>
    </source>
</reference>
<protein>
    <submittedName>
        <fullName evidence="2">Uncharacterized protein</fullName>
    </submittedName>
</protein>
<gene>
    <name evidence="2" type="ORF">BIV23_29120</name>
</gene>
<sequence length="227" mass="24086">MTRRVRSAQRGTWFPLLLLGALTLGGILVGRFTFKVEAVSCPAGDAAASSGCTLITQGSPVYWTLGLALAYAATAFFYIRRSRNRGVGTPVRPYILTGIALVGLVAATTFWSIRQGMVQPGDTVDLWGLHLDPASGVTMFLERLTGPAAAVGLPLLVLSWVERSRALLLLTVVYLAIELVPLTDGWAGIPVTSPWSALPRFGVPGLLLLLGALGFGLAELPGKRTRS</sequence>
<dbReference type="Proteomes" id="UP000179642">
    <property type="component" value="Unassembled WGS sequence"/>
</dbReference>
<evidence type="ECO:0000313" key="2">
    <source>
        <dbReference type="EMBL" id="OIJ99082.1"/>
    </source>
</evidence>
<feature type="transmembrane region" description="Helical" evidence="1">
    <location>
        <begin position="91"/>
        <end position="113"/>
    </location>
</feature>
<feature type="transmembrane region" description="Helical" evidence="1">
    <location>
        <begin position="12"/>
        <end position="34"/>
    </location>
</feature>
<keyword evidence="1" id="KW-0472">Membrane</keyword>